<keyword evidence="3" id="KW-1185">Reference proteome</keyword>
<comment type="caution">
    <text evidence="2">The sequence shown here is derived from an EMBL/GenBank/DDBJ whole genome shotgun (WGS) entry which is preliminary data.</text>
</comment>
<reference evidence="2 3" key="1">
    <citation type="submission" date="2023-01" db="EMBL/GenBank/DDBJ databases">
        <title>Analysis of 21 Apiospora genomes using comparative genomics revels a genus with tremendous synthesis potential of carbohydrate active enzymes and secondary metabolites.</title>
        <authorList>
            <person name="Sorensen T."/>
        </authorList>
    </citation>
    <scope>NUCLEOTIDE SEQUENCE [LARGE SCALE GENOMIC DNA]</scope>
    <source>
        <strain evidence="2 3">CBS 114990</strain>
    </source>
</reference>
<feature type="region of interest" description="Disordered" evidence="1">
    <location>
        <begin position="25"/>
        <end position="48"/>
    </location>
</feature>
<dbReference type="Proteomes" id="UP001433268">
    <property type="component" value="Unassembled WGS sequence"/>
</dbReference>
<dbReference type="EMBL" id="JAQQWN010000007">
    <property type="protein sequence ID" value="KAK8074453.1"/>
    <property type="molecule type" value="Genomic_DNA"/>
</dbReference>
<proteinExistence type="predicted"/>
<dbReference type="RefSeq" id="XP_066665393.1">
    <property type="nucleotide sequence ID" value="XM_066813431.1"/>
</dbReference>
<sequence>MHRRRCNADLNSWVEVSPFHDGRLRNRLDVSPKRPPATEGQYHSPNDAPEHIRHQLAAAAFAKQKIQELISSGDDNNDNDNTKHTGSGLGRIEAVHDQLRLRALHAFLLCPDAEDVPVFFFDDRYAPCHTDGVDEFLDHNERLCTSGAKALGLWKNNTYRLLDEIEYGKKKKEEDEKAALRRVQSFQIVLRWFFRDRFLKLVPELLSGKGISDLLSCLDDESLPSLWRRCSINIRPLPCINAEDAGKKLEVQFLRFNDEDPLFGDSIYEVGGRLDDDDDDEKGSKSERGDDPGTAAAAAGSPSPPRIRSGDVYVLETSDPETNPLPSRDLLLLQYHLHTVRHRLEARGTLQSLFGGPPLLPETIAGAGAADPVSGSREEVDFDETIVAEAVGRGIVSEEDGGRWIAALGHLNRAREEEREA</sequence>
<protein>
    <recommendedName>
        <fullName evidence="4">HNH nuclease domain-containing protein</fullName>
    </recommendedName>
</protein>
<feature type="compositionally biased region" description="Low complexity" evidence="1">
    <location>
        <begin position="292"/>
        <end position="310"/>
    </location>
</feature>
<accession>A0ABR1VT98</accession>
<name>A0ABR1VT98_9PEZI</name>
<evidence type="ECO:0008006" key="4">
    <source>
        <dbReference type="Google" id="ProtNLM"/>
    </source>
</evidence>
<feature type="compositionally biased region" description="Basic and acidic residues" evidence="1">
    <location>
        <begin position="282"/>
        <end position="291"/>
    </location>
</feature>
<gene>
    <name evidence="2" type="ORF">PG997_009116</name>
</gene>
<feature type="region of interest" description="Disordered" evidence="1">
    <location>
        <begin position="271"/>
        <end position="310"/>
    </location>
</feature>
<evidence type="ECO:0000313" key="3">
    <source>
        <dbReference type="Proteomes" id="UP001433268"/>
    </source>
</evidence>
<dbReference type="GeneID" id="92046491"/>
<organism evidence="2 3">
    <name type="scientific">Apiospora hydei</name>
    <dbReference type="NCBI Taxonomy" id="1337664"/>
    <lineage>
        <taxon>Eukaryota</taxon>
        <taxon>Fungi</taxon>
        <taxon>Dikarya</taxon>
        <taxon>Ascomycota</taxon>
        <taxon>Pezizomycotina</taxon>
        <taxon>Sordariomycetes</taxon>
        <taxon>Xylariomycetidae</taxon>
        <taxon>Amphisphaeriales</taxon>
        <taxon>Apiosporaceae</taxon>
        <taxon>Apiospora</taxon>
    </lineage>
</organism>
<evidence type="ECO:0000256" key="1">
    <source>
        <dbReference type="SAM" id="MobiDB-lite"/>
    </source>
</evidence>
<evidence type="ECO:0000313" key="2">
    <source>
        <dbReference type="EMBL" id="KAK8074453.1"/>
    </source>
</evidence>